<dbReference type="RefSeq" id="WP_121896042.1">
    <property type="nucleotide sequence ID" value="NZ_RCNT01000001.1"/>
</dbReference>
<accession>A0A3L9Y3W8</accession>
<reference evidence="7 8" key="1">
    <citation type="submission" date="2018-10" db="EMBL/GenBank/DDBJ databases">
        <authorList>
            <person name="Jung H.S."/>
            <person name="Jeon C.O."/>
        </authorList>
    </citation>
    <scope>NUCLEOTIDE SEQUENCE [LARGE SCALE GENOMIC DNA]</scope>
    <source>
        <strain evidence="7 8">MA-7-27</strain>
    </source>
</reference>
<feature type="chain" id="PRO_5018159184" evidence="6">
    <location>
        <begin position="23"/>
        <end position="248"/>
    </location>
</feature>
<feature type="signal peptide" evidence="6">
    <location>
        <begin position="1"/>
        <end position="22"/>
    </location>
</feature>
<dbReference type="PANTHER" id="PTHR38776:SF1">
    <property type="entry name" value="MLTA-INTERACTING PROTEIN-RELATED"/>
    <property type="match status" value="1"/>
</dbReference>
<proteinExistence type="inferred from homology"/>
<dbReference type="EMBL" id="RCNT01000001">
    <property type="protein sequence ID" value="RMA43449.1"/>
    <property type="molecule type" value="Genomic_DNA"/>
</dbReference>
<dbReference type="OrthoDB" id="7343706at2"/>
<evidence type="ECO:0000256" key="5">
    <source>
        <dbReference type="ARBA" id="ARBA00023237"/>
    </source>
</evidence>
<dbReference type="InterPro" id="IPR010583">
    <property type="entry name" value="MipA"/>
</dbReference>
<dbReference type="AlphaFoldDB" id="A0A3L9Y3W8"/>
<evidence type="ECO:0000256" key="4">
    <source>
        <dbReference type="ARBA" id="ARBA00023136"/>
    </source>
</evidence>
<comment type="subcellular location">
    <subcellularLocation>
        <location evidence="1">Cell outer membrane</location>
    </subcellularLocation>
</comment>
<dbReference type="Pfam" id="PF06629">
    <property type="entry name" value="MipA"/>
    <property type="match status" value="1"/>
</dbReference>
<keyword evidence="3 6" id="KW-0732">Signal</keyword>
<evidence type="ECO:0000313" key="7">
    <source>
        <dbReference type="EMBL" id="RMA43449.1"/>
    </source>
</evidence>
<evidence type="ECO:0000256" key="3">
    <source>
        <dbReference type="ARBA" id="ARBA00022729"/>
    </source>
</evidence>
<dbReference type="Proteomes" id="UP000281343">
    <property type="component" value="Unassembled WGS sequence"/>
</dbReference>
<comment type="caution">
    <text evidence="7">The sequence shown here is derived from an EMBL/GenBank/DDBJ whole genome shotgun (WGS) entry which is preliminary data.</text>
</comment>
<keyword evidence="5" id="KW-0998">Cell outer membrane</keyword>
<dbReference type="GO" id="GO:0009252">
    <property type="term" value="P:peptidoglycan biosynthetic process"/>
    <property type="evidence" value="ECO:0007669"/>
    <property type="project" value="TreeGrafter"/>
</dbReference>
<keyword evidence="4" id="KW-0472">Membrane</keyword>
<sequence>MTRYLAGLALVLSVFATGTAVAQEQPQGLSFGLAAGVSNSLYVGDEDDTSVFPLLSYQGQGFSVGFDGLTVDMIDRGGMRVQGRLAPRFTALEDPDAAALQGLDRDITVDAGFSLAYDISPQATVNATFLQEITGEHDGRELTVDVRHQLMLGQLPLGLSAGLTWQSEDLAGYLYGVRPSEATGTRPAYRPDAAVIPFVGVSTAFPITDSAAIFATAQASFLDDTITDSPIVDEDRLYSANIGIQFNF</sequence>
<gene>
    <name evidence="7" type="ORF">D9R08_00405</name>
</gene>
<comment type="similarity">
    <text evidence="2">Belongs to the MipA/OmpV family.</text>
</comment>
<protein>
    <submittedName>
        <fullName evidence="7">MipA/OmpV family protein</fullName>
    </submittedName>
</protein>
<evidence type="ECO:0000256" key="1">
    <source>
        <dbReference type="ARBA" id="ARBA00004442"/>
    </source>
</evidence>
<evidence type="ECO:0000313" key="8">
    <source>
        <dbReference type="Proteomes" id="UP000281343"/>
    </source>
</evidence>
<keyword evidence="8" id="KW-1185">Reference proteome</keyword>
<evidence type="ECO:0000256" key="2">
    <source>
        <dbReference type="ARBA" id="ARBA00005722"/>
    </source>
</evidence>
<dbReference type="PANTHER" id="PTHR38776">
    <property type="entry name" value="MLTA-INTERACTING PROTEIN-RELATED"/>
    <property type="match status" value="1"/>
</dbReference>
<evidence type="ECO:0000256" key="6">
    <source>
        <dbReference type="SAM" id="SignalP"/>
    </source>
</evidence>
<name>A0A3L9Y3W8_9RHOB</name>
<organism evidence="7 8">
    <name type="scientific">Rhodophyticola porphyridii</name>
    <dbReference type="NCBI Taxonomy" id="1852017"/>
    <lineage>
        <taxon>Bacteria</taxon>
        <taxon>Pseudomonadati</taxon>
        <taxon>Pseudomonadota</taxon>
        <taxon>Alphaproteobacteria</taxon>
        <taxon>Rhodobacterales</taxon>
        <taxon>Roseobacteraceae</taxon>
        <taxon>Rhodophyticola</taxon>
    </lineage>
</organism>
<dbReference type="GO" id="GO:0009279">
    <property type="term" value="C:cell outer membrane"/>
    <property type="evidence" value="ECO:0007669"/>
    <property type="project" value="UniProtKB-SubCell"/>
</dbReference>